<dbReference type="Gene3D" id="3.40.1090.10">
    <property type="entry name" value="Cytosolic phospholipase A2 catalytic domain"/>
    <property type="match status" value="1"/>
</dbReference>
<feature type="short sequence motif" description="GXSXG" evidence="4">
    <location>
        <begin position="117"/>
        <end position="121"/>
    </location>
</feature>
<keyword evidence="8" id="KW-1185">Reference proteome</keyword>
<evidence type="ECO:0000256" key="4">
    <source>
        <dbReference type="PROSITE-ProRule" id="PRU01161"/>
    </source>
</evidence>
<keyword evidence="3 4" id="KW-0443">Lipid metabolism</keyword>
<keyword evidence="1 4" id="KW-0378">Hydrolase</keyword>
<reference evidence="7 8" key="1">
    <citation type="submission" date="2019-03" db="EMBL/GenBank/DDBJ databases">
        <title>Draft genome sequence of Xylaria hypoxylon DSM 108379, a ubiquitous saprotrophic-parasitic fungi on hardwood.</title>
        <authorList>
            <person name="Buettner E."/>
            <person name="Leonhardt S."/>
            <person name="Gebauer A.M."/>
            <person name="Liers C."/>
            <person name="Hofrichter M."/>
            <person name="Kellner H."/>
        </authorList>
    </citation>
    <scope>NUCLEOTIDE SEQUENCE [LARGE SCALE GENOMIC DNA]</scope>
    <source>
        <strain evidence="7 8">DSM 108379</strain>
    </source>
</reference>
<dbReference type="EMBL" id="SKBN01000322">
    <property type="protein sequence ID" value="TGJ79040.1"/>
    <property type="molecule type" value="Genomic_DNA"/>
</dbReference>
<evidence type="ECO:0000256" key="3">
    <source>
        <dbReference type="ARBA" id="ARBA00023098"/>
    </source>
</evidence>
<gene>
    <name evidence="7" type="ORF">E0Z10_g9733</name>
</gene>
<feature type="region of interest" description="Disordered" evidence="5">
    <location>
        <begin position="1"/>
        <end position="54"/>
    </location>
</feature>
<name>A0A4Z0YJI7_9PEZI</name>
<comment type="caution">
    <text evidence="4">Lacks conserved residue(s) required for the propagation of feature annotation.</text>
</comment>
<evidence type="ECO:0000313" key="7">
    <source>
        <dbReference type="EMBL" id="TGJ79040.1"/>
    </source>
</evidence>
<dbReference type="GO" id="GO:0047499">
    <property type="term" value="F:calcium-independent phospholipase A2 activity"/>
    <property type="evidence" value="ECO:0007669"/>
    <property type="project" value="TreeGrafter"/>
</dbReference>
<evidence type="ECO:0000256" key="5">
    <source>
        <dbReference type="SAM" id="MobiDB-lite"/>
    </source>
</evidence>
<dbReference type="InterPro" id="IPR027417">
    <property type="entry name" value="P-loop_NTPase"/>
</dbReference>
<dbReference type="Pfam" id="PF00931">
    <property type="entry name" value="NB-ARC"/>
    <property type="match status" value="1"/>
</dbReference>
<comment type="caution">
    <text evidence="7">The sequence shown here is derived from an EMBL/GenBank/DDBJ whole genome shotgun (WGS) entry which is preliminary data.</text>
</comment>
<organism evidence="7 8">
    <name type="scientific">Xylaria hypoxylon</name>
    <dbReference type="NCBI Taxonomy" id="37992"/>
    <lineage>
        <taxon>Eukaryota</taxon>
        <taxon>Fungi</taxon>
        <taxon>Dikarya</taxon>
        <taxon>Ascomycota</taxon>
        <taxon>Pezizomycotina</taxon>
        <taxon>Sordariomycetes</taxon>
        <taxon>Xylariomycetidae</taxon>
        <taxon>Xylariales</taxon>
        <taxon>Xylariaceae</taxon>
        <taxon>Xylaria</taxon>
    </lineage>
</organism>
<evidence type="ECO:0000259" key="6">
    <source>
        <dbReference type="PROSITE" id="PS51635"/>
    </source>
</evidence>
<dbReference type="OrthoDB" id="1658288at2759"/>
<sequence length="782" mass="87432">MAENRKVAPPIPKLPAAPTTIDPMTPDSSESKSVARHDYDPTSSDLPQSLEERNEGSLSTQSSLILCFDGGGVKSLASLLVLRELMVHINNAATEGQIQSSSRPPLKPCEVFDFIYGSSSGGLIAIMLGRLEMTVGECIERFSIYTNIIFSHPRLRSQLFGKILPPKYHKRRLVRATKEIISDFDPTTENDKWRRKTFSIPNGRCKTGVTATEMSLSKPYMFRTFDCEESPSDHKSIRVRLPLNPGPASPFTIEEVARATSAAPLLFSTVNIEDREFADAGLTVNNPSQQAMRDVAFLQQDDLTGVCLVSIGSGIMPNHKSSKESKDTLRSIRQLVRTLLDSATQTEETHKSVHELCSDNEIPYFRFNPPLHKEIGIDDQIGQDTFAKFIAPYLEQARNELHMDKRAWVVPFDRNKHFVGRKDILDQLHYLIPPKADQEDCQWTILEGLGGIGNPQIAVEAASRVYENEPDCSVFWVPVTNATSFENAYYEIRRKLNIDCIDDNNRDIKMLVKTALSDEEAGEWLMILDDLDDAQLFFTRSGGPQLSEYIPHSLNGSILCTTHNHKISVDLGVLKSNTIRVTEMRRDEAVQLLQNNLEVQDPNLPAMEILVEALARLPLVIRQASTFMAINGISVNQYLHLFQSTEAGIDLLREGFADRRRYSSNGNTIVSTCMISLEAISHANPRAADLIKYLCIFDSKDIPADLLKPRNDDDVLGTLTAIGTLKSYSFLAEGEEQDSYSIHSLVRLVIKDALKREGNLDVYVTTATRQLASQFPIPENTN</sequence>
<dbReference type="PROSITE" id="PS51635">
    <property type="entry name" value="PNPLA"/>
    <property type="match status" value="1"/>
</dbReference>
<dbReference type="Proteomes" id="UP000297716">
    <property type="component" value="Unassembled WGS sequence"/>
</dbReference>
<evidence type="ECO:0000256" key="2">
    <source>
        <dbReference type="ARBA" id="ARBA00022963"/>
    </source>
</evidence>
<dbReference type="GO" id="GO:0019369">
    <property type="term" value="P:arachidonate metabolic process"/>
    <property type="evidence" value="ECO:0007669"/>
    <property type="project" value="TreeGrafter"/>
</dbReference>
<dbReference type="PANTHER" id="PTHR24185">
    <property type="entry name" value="CALCIUM-INDEPENDENT PHOSPHOLIPASE A2-GAMMA"/>
    <property type="match status" value="1"/>
</dbReference>
<dbReference type="Pfam" id="PF01734">
    <property type="entry name" value="Patatin"/>
    <property type="match status" value="1"/>
</dbReference>
<dbReference type="AlphaFoldDB" id="A0A4Z0YJI7"/>
<dbReference type="GO" id="GO:0043531">
    <property type="term" value="F:ADP binding"/>
    <property type="evidence" value="ECO:0007669"/>
    <property type="project" value="InterPro"/>
</dbReference>
<accession>A0A4Z0YJI7</accession>
<dbReference type="GO" id="GO:0016020">
    <property type="term" value="C:membrane"/>
    <property type="evidence" value="ECO:0007669"/>
    <property type="project" value="TreeGrafter"/>
</dbReference>
<feature type="compositionally biased region" description="Basic and acidic residues" evidence="5">
    <location>
        <begin position="29"/>
        <end position="40"/>
    </location>
</feature>
<dbReference type="InterPro" id="IPR002182">
    <property type="entry name" value="NB-ARC"/>
</dbReference>
<dbReference type="Gene3D" id="3.40.50.300">
    <property type="entry name" value="P-loop containing nucleotide triphosphate hydrolases"/>
    <property type="match status" value="1"/>
</dbReference>
<feature type="domain" description="PNPLA" evidence="6">
    <location>
        <begin position="66"/>
        <end position="292"/>
    </location>
</feature>
<dbReference type="GO" id="GO:0016042">
    <property type="term" value="P:lipid catabolic process"/>
    <property type="evidence" value="ECO:0007669"/>
    <property type="project" value="UniProtKB-UniRule"/>
</dbReference>
<evidence type="ECO:0000256" key="1">
    <source>
        <dbReference type="ARBA" id="ARBA00022801"/>
    </source>
</evidence>
<proteinExistence type="predicted"/>
<dbReference type="STRING" id="37992.A0A4Z0YJI7"/>
<keyword evidence="2 4" id="KW-0442">Lipid degradation</keyword>
<dbReference type="SUPFAM" id="SSF52151">
    <property type="entry name" value="FabD/lysophospholipase-like"/>
    <property type="match status" value="1"/>
</dbReference>
<feature type="active site" description="Proton acceptor" evidence="4">
    <location>
        <position position="279"/>
    </location>
</feature>
<evidence type="ECO:0000313" key="8">
    <source>
        <dbReference type="Proteomes" id="UP000297716"/>
    </source>
</evidence>
<feature type="active site" description="Nucleophile" evidence="4">
    <location>
        <position position="119"/>
    </location>
</feature>
<dbReference type="InterPro" id="IPR002641">
    <property type="entry name" value="PNPLA_dom"/>
</dbReference>
<dbReference type="InterPro" id="IPR016035">
    <property type="entry name" value="Acyl_Trfase/lysoPLipase"/>
</dbReference>
<dbReference type="GO" id="GO:0046486">
    <property type="term" value="P:glycerolipid metabolic process"/>
    <property type="evidence" value="ECO:0007669"/>
    <property type="project" value="UniProtKB-ARBA"/>
</dbReference>
<dbReference type="PANTHER" id="PTHR24185:SF1">
    <property type="entry name" value="CALCIUM-INDEPENDENT PHOSPHOLIPASE A2-GAMMA"/>
    <property type="match status" value="1"/>
</dbReference>
<dbReference type="SUPFAM" id="SSF52540">
    <property type="entry name" value="P-loop containing nucleoside triphosphate hydrolases"/>
    <property type="match status" value="1"/>
</dbReference>
<protein>
    <recommendedName>
        <fullName evidence="6">PNPLA domain-containing protein</fullName>
    </recommendedName>
</protein>